<keyword evidence="2 9" id="KW-0808">Transferase</keyword>
<dbReference type="InterPro" id="IPR004821">
    <property type="entry name" value="Cyt_trans-like"/>
</dbReference>
<dbReference type="GO" id="GO:0016773">
    <property type="term" value="F:phosphotransferase activity, alcohol group as acceptor"/>
    <property type="evidence" value="ECO:0007669"/>
    <property type="project" value="InterPro"/>
</dbReference>
<dbReference type="EMBL" id="PCWA01000007">
    <property type="protein sequence ID" value="PIQ89960.1"/>
    <property type="molecule type" value="Genomic_DNA"/>
</dbReference>
<evidence type="ECO:0000313" key="10">
    <source>
        <dbReference type="Proteomes" id="UP000229641"/>
    </source>
</evidence>
<dbReference type="EC" id="2.7.7.70" evidence="1"/>
<dbReference type="Gene3D" id="3.40.50.620">
    <property type="entry name" value="HUPs"/>
    <property type="match status" value="1"/>
</dbReference>
<protein>
    <recommendedName>
        <fullName evidence="1">D-glycero-beta-D-manno-heptose 1-phosphate adenylyltransferase</fullName>
        <ecNumber evidence="1">2.7.7.70</ecNumber>
    </recommendedName>
</protein>
<keyword evidence="6" id="KW-0119">Carbohydrate metabolism</keyword>
<evidence type="ECO:0000256" key="6">
    <source>
        <dbReference type="ARBA" id="ARBA00023277"/>
    </source>
</evidence>
<proteinExistence type="predicted"/>
<dbReference type="InterPro" id="IPR050385">
    <property type="entry name" value="Archaeal_FAD_synthase"/>
</dbReference>
<keyword evidence="4" id="KW-0547">Nucleotide-binding</keyword>
<comment type="catalytic activity">
    <reaction evidence="7">
        <text>D-glycero-beta-D-manno-heptose 1-phosphate + ATP + H(+) = ADP-D-glycero-beta-D-manno-heptose + diphosphate</text>
        <dbReference type="Rhea" id="RHEA:27465"/>
        <dbReference type="ChEBI" id="CHEBI:15378"/>
        <dbReference type="ChEBI" id="CHEBI:30616"/>
        <dbReference type="ChEBI" id="CHEBI:33019"/>
        <dbReference type="ChEBI" id="CHEBI:59967"/>
        <dbReference type="ChEBI" id="CHEBI:61593"/>
        <dbReference type="EC" id="2.7.7.70"/>
    </reaction>
</comment>
<feature type="domain" description="Cytidyltransferase-like" evidence="8">
    <location>
        <begin position="27"/>
        <end position="121"/>
    </location>
</feature>
<evidence type="ECO:0000256" key="3">
    <source>
        <dbReference type="ARBA" id="ARBA00022695"/>
    </source>
</evidence>
<name>A0A2H0LZU9_9BACT</name>
<dbReference type="InterPro" id="IPR014729">
    <property type="entry name" value="Rossmann-like_a/b/a_fold"/>
</dbReference>
<evidence type="ECO:0000259" key="8">
    <source>
        <dbReference type="Pfam" id="PF01467"/>
    </source>
</evidence>
<dbReference type="PANTHER" id="PTHR43793:SF2">
    <property type="entry name" value="BIFUNCTIONAL PROTEIN HLDE"/>
    <property type="match status" value="1"/>
</dbReference>
<reference evidence="9 10" key="1">
    <citation type="submission" date="2017-09" db="EMBL/GenBank/DDBJ databases">
        <title>Depth-based differentiation of microbial function through sediment-hosted aquifers and enrichment of novel symbionts in the deep terrestrial subsurface.</title>
        <authorList>
            <person name="Probst A.J."/>
            <person name="Ladd B."/>
            <person name="Jarett J.K."/>
            <person name="Geller-Mcgrath D.E."/>
            <person name="Sieber C.M."/>
            <person name="Emerson J.B."/>
            <person name="Anantharaman K."/>
            <person name="Thomas B.C."/>
            <person name="Malmstrom R."/>
            <person name="Stieglmeier M."/>
            <person name="Klingl A."/>
            <person name="Woyke T."/>
            <person name="Ryan C.M."/>
            <person name="Banfield J.F."/>
        </authorList>
    </citation>
    <scope>NUCLEOTIDE SEQUENCE [LARGE SCALE GENOMIC DNA]</scope>
    <source>
        <strain evidence="9">CG11_big_fil_rev_8_21_14_0_20_42_13</strain>
    </source>
</reference>
<dbReference type="NCBIfam" id="TIGR00125">
    <property type="entry name" value="cyt_tran_rel"/>
    <property type="match status" value="1"/>
</dbReference>
<evidence type="ECO:0000313" key="9">
    <source>
        <dbReference type="EMBL" id="PIQ89960.1"/>
    </source>
</evidence>
<evidence type="ECO:0000256" key="7">
    <source>
        <dbReference type="ARBA" id="ARBA00047428"/>
    </source>
</evidence>
<evidence type="ECO:0000256" key="4">
    <source>
        <dbReference type="ARBA" id="ARBA00022741"/>
    </source>
</evidence>
<dbReference type="GO" id="GO:0005975">
    <property type="term" value="P:carbohydrate metabolic process"/>
    <property type="evidence" value="ECO:0007669"/>
    <property type="project" value="InterPro"/>
</dbReference>
<keyword evidence="3 9" id="KW-0548">Nucleotidyltransferase</keyword>
<dbReference type="SUPFAM" id="SSF52374">
    <property type="entry name" value="Nucleotidylyl transferase"/>
    <property type="match status" value="1"/>
</dbReference>
<accession>A0A2H0LZU9</accession>
<gene>
    <name evidence="9" type="primary">rfaE2</name>
    <name evidence="9" type="ORF">COV72_00160</name>
</gene>
<comment type="caution">
    <text evidence="9">The sequence shown here is derived from an EMBL/GenBank/DDBJ whole genome shotgun (WGS) entry which is preliminary data.</text>
</comment>
<evidence type="ECO:0000256" key="5">
    <source>
        <dbReference type="ARBA" id="ARBA00022840"/>
    </source>
</evidence>
<organism evidence="9 10">
    <name type="scientific">Candidatus Ghiorseimicrobium undicola</name>
    <dbReference type="NCBI Taxonomy" id="1974746"/>
    <lineage>
        <taxon>Bacteria</taxon>
        <taxon>Pseudomonadati</taxon>
        <taxon>Candidatus Omnitrophota</taxon>
        <taxon>Candidatus Ghiorseimicrobium</taxon>
    </lineage>
</organism>
<evidence type="ECO:0000256" key="2">
    <source>
        <dbReference type="ARBA" id="ARBA00022679"/>
    </source>
</evidence>
<sequence>MPSKIKTLTQLKKITANLKRRGKKIVFTNGCFDILHYGHIKYLEKASKYGDILIIGLNSDSSIKRIKGSRRPLNPEKYRAYILSAISFIDYIVIFGQDTPYNLISALRPDILVKGGDWHKNKIVGSGIVKQYGGKVLTIPYVKNLSTTKILKKITAIG</sequence>
<dbReference type="Proteomes" id="UP000229641">
    <property type="component" value="Unassembled WGS sequence"/>
</dbReference>
<evidence type="ECO:0000256" key="1">
    <source>
        <dbReference type="ARBA" id="ARBA00012519"/>
    </source>
</evidence>
<dbReference type="PANTHER" id="PTHR43793">
    <property type="entry name" value="FAD SYNTHASE"/>
    <property type="match status" value="1"/>
</dbReference>
<dbReference type="AlphaFoldDB" id="A0A2H0LZU9"/>
<dbReference type="NCBIfam" id="TIGR02199">
    <property type="entry name" value="rfaE_dom_II"/>
    <property type="match status" value="1"/>
</dbReference>
<keyword evidence="5" id="KW-0067">ATP-binding</keyword>
<dbReference type="Pfam" id="PF01467">
    <property type="entry name" value="CTP_transf_like"/>
    <property type="match status" value="1"/>
</dbReference>
<dbReference type="InterPro" id="IPR011914">
    <property type="entry name" value="RfaE_dom_II"/>
</dbReference>
<dbReference type="GO" id="GO:0016779">
    <property type="term" value="F:nucleotidyltransferase activity"/>
    <property type="evidence" value="ECO:0007669"/>
    <property type="project" value="UniProtKB-KW"/>
</dbReference>
<dbReference type="GO" id="GO:0005524">
    <property type="term" value="F:ATP binding"/>
    <property type="evidence" value="ECO:0007669"/>
    <property type="project" value="UniProtKB-KW"/>
</dbReference>